<name>A0A0L8FXJ4_OCTBM</name>
<dbReference type="UniPathway" id="UPA00143"/>
<evidence type="ECO:0000259" key="8">
    <source>
        <dbReference type="Pfam" id="PF18346"/>
    </source>
</evidence>
<feature type="domain" description="Mind bomb SH3 repeat" evidence="8">
    <location>
        <begin position="12"/>
        <end position="76"/>
    </location>
</feature>
<keyword evidence="5" id="KW-0863">Zinc-finger</keyword>
<dbReference type="PANTHER" id="PTHR24202:SF4">
    <property type="entry name" value="E3 UBIQUITIN-PROTEIN LIGASE MIB2-RELATED"/>
    <property type="match status" value="1"/>
</dbReference>
<evidence type="ECO:0000256" key="3">
    <source>
        <dbReference type="ARBA" id="ARBA00022723"/>
    </source>
</evidence>
<reference evidence="9" key="1">
    <citation type="submission" date="2015-07" db="EMBL/GenBank/DDBJ databases">
        <title>MeaNS - Measles Nucleotide Surveillance Program.</title>
        <authorList>
            <person name="Tran T."/>
            <person name="Druce J."/>
        </authorList>
    </citation>
    <scope>NUCLEOTIDE SEQUENCE</scope>
    <source>
        <strain evidence="9">UCB-OBI-ISO-001</strain>
        <tissue evidence="9">Gonad</tissue>
    </source>
</reference>
<dbReference type="GO" id="GO:0008270">
    <property type="term" value="F:zinc ion binding"/>
    <property type="evidence" value="ECO:0007669"/>
    <property type="project" value="UniProtKB-KW"/>
</dbReference>
<evidence type="ECO:0000256" key="7">
    <source>
        <dbReference type="ARBA" id="ARBA00022833"/>
    </source>
</evidence>
<accession>A0A0L8FXJ4</accession>
<evidence type="ECO:0000256" key="6">
    <source>
        <dbReference type="ARBA" id="ARBA00022786"/>
    </source>
</evidence>
<dbReference type="EMBL" id="KQ425571">
    <property type="protein sequence ID" value="KOF69299.1"/>
    <property type="molecule type" value="Genomic_DNA"/>
</dbReference>
<dbReference type="GO" id="GO:0005737">
    <property type="term" value="C:cytoplasm"/>
    <property type="evidence" value="ECO:0007669"/>
    <property type="project" value="TreeGrafter"/>
</dbReference>
<keyword evidence="7" id="KW-0862">Zinc</keyword>
<keyword evidence="4" id="KW-0677">Repeat</keyword>
<keyword evidence="2" id="KW-0808">Transferase</keyword>
<evidence type="ECO:0000256" key="4">
    <source>
        <dbReference type="ARBA" id="ARBA00022737"/>
    </source>
</evidence>
<dbReference type="AlphaFoldDB" id="A0A0L8FXJ4"/>
<dbReference type="STRING" id="37653.A0A0L8FXJ4"/>
<evidence type="ECO:0000256" key="1">
    <source>
        <dbReference type="ARBA" id="ARBA00004906"/>
    </source>
</evidence>
<comment type="pathway">
    <text evidence="1">Protein modification; protein ubiquitination.</text>
</comment>
<gene>
    <name evidence="9" type="ORF">OCBIM_22005295mg</name>
</gene>
<protein>
    <recommendedName>
        <fullName evidence="8">Mind bomb SH3 repeat domain-containing protein</fullName>
    </recommendedName>
</protein>
<dbReference type="GO" id="GO:0016740">
    <property type="term" value="F:transferase activity"/>
    <property type="evidence" value="ECO:0007669"/>
    <property type="project" value="UniProtKB-KW"/>
</dbReference>
<dbReference type="InterPro" id="IPR040847">
    <property type="entry name" value="SH3_15"/>
</dbReference>
<dbReference type="Pfam" id="PF18346">
    <property type="entry name" value="SH3_15"/>
    <property type="match status" value="1"/>
</dbReference>
<keyword evidence="6" id="KW-0833">Ubl conjugation pathway</keyword>
<sequence length="84" mass="9302">MSGCSDSCVQINVGDKVCTHVDEQTLKNNQYGHGGWDRRMPGLIKKIGTVVGISDNGDVEVKFEKYDEIFTFNKASLVVVHIDD</sequence>
<evidence type="ECO:0000256" key="2">
    <source>
        <dbReference type="ARBA" id="ARBA00022679"/>
    </source>
</evidence>
<keyword evidence="3" id="KW-0479">Metal-binding</keyword>
<dbReference type="PANTHER" id="PTHR24202">
    <property type="entry name" value="E3 UBIQUITIN-PROTEIN LIGASE MIB2"/>
    <property type="match status" value="1"/>
</dbReference>
<dbReference type="GO" id="GO:0016567">
    <property type="term" value="P:protein ubiquitination"/>
    <property type="evidence" value="ECO:0007669"/>
    <property type="project" value="UniProtKB-UniPathway"/>
</dbReference>
<proteinExistence type="predicted"/>
<evidence type="ECO:0000256" key="5">
    <source>
        <dbReference type="ARBA" id="ARBA00022771"/>
    </source>
</evidence>
<evidence type="ECO:0000313" key="9">
    <source>
        <dbReference type="EMBL" id="KOF69299.1"/>
    </source>
</evidence>
<organism evidence="9">
    <name type="scientific">Octopus bimaculoides</name>
    <name type="common">California two-spotted octopus</name>
    <dbReference type="NCBI Taxonomy" id="37653"/>
    <lineage>
        <taxon>Eukaryota</taxon>
        <taxon>Metazoa</taxon>
        <taxon>Spiralia</taxon>
        <taxon>Lophotrochozoa</taxon>
        <taxon>Mollusca</taxon>
        <taxon>Cephalopoda</taxon>
        <taxon>Coleoidea</taxon>
        <taxon>Octopodiformes</taxon>
        <taxon>Octopoda</taxon>
        <taxon>Incirrata</taxon>
        <taxon>Octopodidae</taxon>
        <taxon>Octopus</taxon>
    </lineage>
</organism>